<protein>
    <submittedName>
        <fullName evidence="2">ArsR family transcriptional regulator</fullName>
    </submittedName>
</protein>
<sequence length="152" mass="17876">MSMISRYEVSSLKKGLQVLDLLKVHPILTITEISEELKLNKTTVFHLLYTLEEMEYVLKADKYYRLHPGMYAPQRKNAFQVDWSKMQVLYELGVKVARDLYIEMLEGTHVIVHQVYRAQTKEMMSQKVGSLCLRIRTLLERSFQPILNPLRS</sequence>
<dbReference type="SMART" id="SM00346">
    <property type="entry name" value="HTH_ICLR"/>
    <property type="match status" value="1"/>
</dbReference>
<dbReference type="GO" id="GO:0003677">
    <property type="term" value="F:DNA binding"/>
    <property type="evidence" value="ECO:0007669"/>
    <property type="project" value="InterPro"/>
</dbReference>
<evidence type="ECO:0000259" key="1">
    <source>
        <dbReference type="PROSITE" id="PS51077"/>
    </source>
</evidence>
<dbReference type="Pfam" id="PF09339">
    <property type="entry name" value="HTH_IclR"/>
    <property type="match status" value="1"/>
</dbReference>
<dbReference type="EMBL" id="CP034248">
    <property type="protein sequence ID" value="AZK47324.1"/>
    <property type="molecule type" value="Genomic_DNA"/>
</dbReference>
<evidence type="ECO:0000313" key="3">
    <source>
        <dbReference type="Proteomes" id="UP000273145"/>
    </source>
</evidence>
<feature type="domain" description="HTH iclR-type" evidence="1">
    <location>
        <begin position="9"/>
        <end position="68"/>
    </location>
</feature>
<dbReference type="InterPro" id="IPR036390">
    <property type="entry name" value="WH_DNA-bd_sf"/>
</dbReference>
<name>A0A3S8RWV2_9BACL</name>
<accession>A0A3S8RWV2</accession>
<reference evidence="2 3" key="1">
    <citation type="submission" date="2018-11" db="EMBL/GenBank/DDBJ databases">
        <title>Genome sequencing of Paenibacillus lentus DSM25539(T).</title>
        <authorList>
            <person name="Kook J.-K."/>
            <person name="Park S.-N."/>
            <person name="Lim Y.K."/>
        </authorList>
    </citation>
    <scope>NUCLEOTIDE SEQUENCE [LARGE SCALE GENOMIC DNA]</scope>
    <source>
        <strain evidence="2 3">DSM 25539</strain>
    </source>
</reference>
<proteinExistence type="predicted"/>
<dbReference type="InterPro" id="IPR005471">
    <property type="entry name" value="Tscrpt_reg_IclR_N"/>
</dbReference>
<dbReference type="Proteomes" id="UP000273145">
    <property type="component" value="Chromosome"/>
</dbReference>
<dbReference type="KEGG" id="plen:EIM92_15095"/>
<dbReference type="PANTHER" id="PTHR30136">
    <property type="entry name" value="HELIX-TURN-HELIX TRANSCRIPTIONAL REGULATOR, ICLR FAMILY"/>
    <property type="match status" value="1"/>
</dbReference>
<dbReference type="SUPFAM" id="SSF46785">
    <property type="entry name" value="Winged helix' DNA-binding domain"/>
    <property type="match status" value="1"/>
</dbReference>
<dbReference type="OrthoDB" id="9791752at2"/>
<keyword evidence="3" id="KW-1185">Reference proteome</keyword>
<dbReference type="GO" id="GO:0045892">
    <property type="term" value="P:negative regulation of DNA-templated transcription"/>
    <property type="evidence" value="ECO:0007669"/>
    <property type="project" value="TreeGrafter"/>
</dbReference>
<dbReference type="Gene3D" id="1.10.10.10">
    <property type="entry name" value="Winged helix-like DNA-binding domain superfamily/Winged helix DNA-binding domain"/>
    <property type="match status" value="1"/>
</dbReference>
<dbReference type="GO" id="GO:0003700">
    <property type="term" value="F:DNA-binding transcription factor activity"/>
    <property type="evidence" value="ECO:0007669"/>
    <property type="project" value="TreeGrafter"/>
</dbReference>
<dbReference type="AlphaFoldDB" id="A0A3S8RWV2"/>
<dbReference type="InterPro" id="IPR050707">
    <property type="entry name" value="HTH_MetabolicPath_Reg"/>
</dbReference>
<organism evidence="2 3">
    <name type="scientific">Paenibacillus lentus</name>
    <dbReference type="NCBI Taxonomy" id="1338368"/>
    <lineage>
        <taxon>Bacteria</taxon>
        <taxon>Bacillati</taxon>
        <taxon>Bacillota</taxon>
        <taxon>Bacilli</taxon>
        <taxon>Bacillales</taxon>
        <taxon>Paenibacillaceae</taxon>
        <taxon>Paenibacillus</taxon>
    </lineage>
</organism>
<evidence type="ECO:0000313" key="2">
    <source>
        <dbReference type="EMBL" id="AZK47324.1"/>
    </source>
</evidence>
<dbReference type="PANTHER" id="PTHR30136:SF24">
    <property type="entry name" value="HTH-TYPE TRANSCRIPTIONAL REPRESSOR ALLR"/>
    <property type="match status" value="1"/>
</dbReference>
<gene>
    <name evidence="2" type="ORF">EIM92_15095</name>
</gene>
<dbReference type="PROSITE" id="PS51077">
    <property type="entry name" value="HTH_ICLR"/>
    <property type="match status" value="1"/>
</dbReference>
<dbReference type="InterPro" id="IPR036388">
    <property type="entry name" value="WH-like_DNA-bd_sf"/>
</dbReference>